<dbReference type="EMBL" id="JADWYS010000001">
    <property type="protein sequence ID" value="MBG9390191.1"/>
    <property type="molecule type" value="Genomic_DNA"/>
</dbReference>
<dbReference type="SMART" id="SM00849">
    <property type="entry name" value="Lactamase_B"/>
    <property type="match status" value="1"/>
</dbReference>
<dbReference type="Proteomes" id="UP000651050">
    <property type="component" value="Unassembled WGS sequence"/>
</dbReference>
<dbReference type="Gene3D" id="3.60.15.10">
    <property type="entry name" value="Ribonuclease Z/Hydroxyacylglutathione hydrolase-like"/>
    <property type="match status" value="1"/>
</dbReference>
<dbReference type="SUPFAM" id="SSF56281">
    <property type="entry name" value="Metallo-hydrolase/oxidoreductase"/>
    <property type="match status" value="1"/>
</dbReference>
<dbReference type="PANTHER" id="PTHR43717:SF1">
    <property type="entry name" value="ANAEROBIC NITRIC OXIDE REDUCTASE FLAVORUBREDOXIN"/>
    <property type="match status" value="1"/>
</dbReference>
<sequence length="263" mass="28052">MHAPVLHAPRAVAADTSLIASWLPLPGLGLIPCNSFVIRSAQPVLVDTGVAGLRGDFLAALGEAVDPADLRWIWIPHMDADHIGNLAAVLELAPKARVVTNYLGMGKMGLLGLPQDRAYLLNPGQALDVGDRKLRALRPPSWDAPETTALFDERTRAFFCVDAFGAIHQEPSESAAAIPAGSLAEGMALWTSVDQHWLGRVDRSKFDRALGEVDALRPDVILGSHLPPASGITQRLLRSLRDSADVPAFVGPDQAALEAMMSA</sequence>
<evidence type="ECO:0000313" key="3">
    <source>
        <dbReference type="Proteomes" id="UP000651050"/>
    </source>
</evidence>
<dbReference type="InterPro" id="IPR036866">
    <property type="entry name" value="RibonucZ/Hydroxyglut_hydro"/>
</dbReference>
<dbReference type="InterPro" id="IPR045761">
    <property type="entry name" value="ODP_dom"/>
</dbReference>
<name>A0A931H7S9_9BURK</name>
<keyword evidence="3" id="KW-1185">Reference proteome</keyword>
<accession>A0A931H7S9</accession>
<evidence type="ECO:0000259" key="1">
    <source>
        <dbReference type="SMART" id="SM00849"/>
    </source>
</evidence>
<dbReference type="InterPro" id="IPR001279">
    <property type="entry name" value="Metallo-B-lactamas"/>
</dbReference>
<gene>
    <name evidence="2" type="ORF">I5803_19330</name>
</gene>
<organism evidence="2 3">
    <name type="scientific">Caenimonas aquaedulcis</name>
    <dbReference type="NCBI Taxonomy" id="2793270"/>
    <lineage>
        <taxon>Bacteria</taxon>
        <taxon>Pseudomonadati</taxon>
        <taxon>Pseudomonadota</taxon>
        <taxon>Betaproteobacteria</taxon>
        <taxon>Burkholderiales</taxon>
        <taxon>Comamonadaceae</taxon>
        <taxon>Caenimonas</taxon>
    </lineage>
</organism>
<comment type="caution">
    <text evidence="2">The sequence shown here is derived from an EMBL/GenBank/DDBJ whole genome shotgun (WGS) entry which is preliminary data.</text>
</comment>
<reference evidence="2" key="1">
    <citation type="submission" date="2020-11" db="EMBL/GenBank/DDBJ databases">
        <title>Bacterial whole genome sequence for Caenimonas sp. DR4.4.</title>
        <authorList>
            <person name="Le V."/>
            <person name="Ko S.-R."/>
            <person name="Ahn C.-Y."/>
            <person name="Oh H.-M."/>
        </authorList>
    </citation>
    <scope>NUCLEOTIDE SEQUENCE</scope>
    <source>
        <strain evidence="2">DR4.4</strain>
    </source>
</reference>
<protein>
    <submittedName>
        <fullName evidence="2">MBL fold metallo-hydrolase</fullName>
    </submittedName>
</protein>
<proteinExistence type="predicted"/>
<dbReference type="Pfam" id="PF19583">
    <property type="entry name" value="ODP"/>
    <property type="match status" value="1"/>
</dbReference>
<dbReference type="PANTHER" id="PTHR43717">
    <property type="entry name" value="ANAEROBIC NITRIC OXIDE REDUCTASE FLAVORUBREDOXIN"/>
    <property type="match status" value="1"/>
</dbReference>
<evidence type="ECO:0000313" key="2">
    <source>
        <dbReference type="EMBL" id="MBG9390191.1"/>
    </source>
</evidence>
<feature type="domain" description="Metallo-beta-lactamase" evidence="1">
    <location>
        <begin position="32"/>
        <end position="225"/>
    </location>
</feature>
<dbReference type="RefSeq" id="WP_196987945.1">
    <property type="nucleotide sequence ID" value="NZ_JADWYS010000001.1"/>
</dbReference>
<dbReference type="AlphaFoldDB" id="A0A931H7S9"/>